<evidence type="ECO:0000259" key="2">
    <source>
        <dbReference type="Pfam" id="PF17479"/>
    </source>
</evidence>
<comment type="caution">
    <text evidence="3">The sequence shown here is derived from an EMBL/GenBank/DDBJ whole genome shotgun (WGS) entry which is preliminary data.</text>
</comment>
<dbReference type="InterPro" id="IPR035328">
    <property type="entry name" value="DUF3048_C"/>
</dbReference>
<organism evidence="3 4">
    <name type="scientific">Candidatus Yanofskybacteria bacterium RIFCSPLOWO2_02_FULL_45_10</name>
    <dbReference type="NCBI Taxonomy" id="1802706"/>
    <lineage>
        <taxon>Bacteria</taxon>
        <taxon>Candidatus Yanofskyibacteriota</taxon>
    </lineage>
</organism>
<dbReference type="Pfam" id="PF17479">
    <property type="entry name" value="DUF3048_C"/>
    <property type="match status" value="1"/>
</dbReference>
<sequence length="332" mass="36838">MDTNLKTKPFLVACIVVGGLVVVGLGLSLTHSVEVNQKASADLAKMEYPVARLSGVRCANSDHRPLAVMVSSDPEARPLSGISQADMVFELPVTPSGVTRMMAVFQCVEPSEVGSVRSARLDFVPIALGLGAVYAHWGGEHTVLEELNNHIVDNIDGLRYDGTIYYRKTGIKPPHNGFSNYKLLRQAMQANHYDWRLVDQTPAYQFNDAKVTVGTQTGPTIYADQFQVSWRYDAKSNGYIRSRNGQIELDKITSQAVNVKNVLVMHTTWSPISKDYLRVKTIGSGQLEVYSNGQIISGSWEKQTDQGKLFFYDQNHKEIKLVTGNSWIEVVI</sequence>
<dbReference type="EMBL" id="MGKU01000016">
    <property type="protein sequence ID" value="OGN32560.1"/>
    <property type="molecule type" value="Genomic_DNA"/>
</dbReference>
<feature type="domain" description="DUF3048" evidence="2">
    <location>
        <begin position="225"/>
        <end position="328"/>
    </location>
</feature>
<dbReference type="SUPFAM" id="SSF159774">
    <property type="entry name" value="YerB-like"/>
    <property type="match status" value="1"/>
</dbReference>
<evidence type="ECO:0008006" key="5">
    <source>
        <dbReference type="Google" id="ProtNLM"/>
    </source>
</evidence>
<reference evidence="3 4" key="1">
    <citation type="journal article" date="2016" name="Nat. Commun.">
        <title>Thousands of microbial genomes shed light on interconnected biogeochemical processes in an aquifer system.</title>
        <authorList>
            <person name="Anantharaman K."/>
            <person name="Brown C.T."/>
            <person name="Hug L.A."/>
            <person name="Sharon I."/>
            <person name="Castelle C.J."/>
            <person name="Probst A.J."/>
            <person name="Thomas B.C."/>
            <person name="Singh A."/>
            <person name="Wilkins M.J."/>
            <person name="Karaoz U."/>
            <person name="Brodie E.L."/>
            <person name="Williams K.H."/>
            <person name="Hubbard S.S."/>
            <person name="Banfield J.F."/>
        </authorList>
    </citation>
    <scope>NUCLEOTIDE SEQUENCE [LARGE SCALE GENOMIC DNA]</scope>
</reference>
<feature type="domain" description="DUF3048" evidence="1">
    <location>
        <begin position="60"/>
        <end position="193"/>
    </location>
</feature>
<dbReference type="InterPro" id="IPR021416">
    <property type="entry name" value="DUF3048_N"/>
</dbReference>
<dbReference type="Proteomes" id="UP000177494">
    <property type="component" value="Unassembled WGS sequence"/>
</dbReference>
<name>A0A1F8H5Q2_9BACT</name>
<dbReference type="Gene3D" id="3.50.90.10">
    <property type="entry name" value="YerB-like"/>
    <property type="match status" value="1"/>
</dbReference>
<gene>
    <name evidence="3" type="ORF">A3I32_03235</name>
</gene>
<proteinExistence type="predicted"/>
<evidence type="ECO:0000313" key="4">
    <source>
        <dbReference type="Proteomes" id="UP000177494"/>
    </source>
</evidence>
<protein>
    <recommendedName>
        <fullName evidence="5">DUF3048 domain-containing protein</fullName>
    </recommendedName>
</protein>
<accession>A0A1F8H5Q2</accession>
<evidence type="ECO:0000259" key="1">
    <source>
        <dbReference type="Pfam" id="PF11258"/>
    </source>
</evidence>
<evidence type="ECO:0000313" key="3">
    <source>
        <dbReference type="EMBL" id="OGN32560.1"/>
    </source>
</evidence>
<dbReference type="Pfam" id="PF11258">
    <property type="entry name" value="DUF3048"/>
    <property type="match status" value="1"/>
</dbReference>
<dbReference type="AlphaFoldDB" id="A0A1F8H5Q2"/>
<dbReference type="InterPro" id="IPR023158">
    <property type="entry name" value="YerB-like_sf"/>
</dbReference>
<dbReference type="STRING" id="1802706.A3I32_03235"/>